<evidence type="ECO:0000313" key="1">
    <source>
        <dbReference type="EMBL" id="KAL2728062.1"/>
    </source>
</evidence>
<dbReference type="Proteomes" id="UP001607303">
    <property type="component" value="Unassembled WGS sequence"/>
</dbReference>
<comment type="caution">
    <text evidence="1">The sequence shown here is derived from an EMBL/GenBank/DDBJ whole genome shotgun (WGS) entry which is preliminary data.</text>
</comment>
<accession>A0ABD2B5R0</accession>
<protein>
    <submittedName>
        <fullName evidence="1">Uncharacterized protein</fullName>
    </submittedName>
</protein>
<sequence>MHITKVRCESYISKFKVKRSFEEKMKKTRRGEWHRGRDVNFFPIDKSQRKERMELSLPKKDNISVKGPSNDRRYFKKFLSLVRFVLTLTDVLFSFHSEVRSKMEMFYVISKFYETIFYFVVDVFRPISYLRLGYVASAWKSHQTGIGRLINRHATLLEGTVAARWLWLGNNQRDE</sequence>
<gene>
    <name evidence="1" type="ORF">V1477_017338</name>
</gene>
<evidence type="ECO:0000313" key="2">
    <source>
        <dbReference type="Proteomes" id="UP001607303"/>
    </source>
</evidence>
<dbReference type="AlphaFoldDB" id="A0ABD2B5R0"/>
<name>A0ABD2B5R0_VESMC</name>
<reference evidence="1 2" key="1">
    <citation type="journal article" date="2024" name="Ann. Entomol. Soc. Am.">
        <title>Genomic analyses of the southern and eastern yellowjacket wasps (Hymenoptera: Vespidae) reveal evolutionary signatures of social life.</title>
        <authorList>
            <person name="Catto M.A."/>
            <person name="Caine P.B."/>
            <person name="Orr S.E."/>
            <person name="Hunt B.G."/>
            <person name="Goodisman M.A.D."/>
        </authorList>
    </citation>
    <scope>NUCLEOTIDE SEQUENCE [LARGE SCALE GENOMIC DNA]</scope>
    <source>
        <strain evidence="1">232</strain>
        <tissue evidence="1">Head and thorax</tissue>
    </source>
</reference>
<dbReference type="EMBL" id="JAYRBN010000100">
    <property type="protein sequence ID" value="KAL2728062.1"/>
    <property type="molecule type" value="Genomic_DNA"/>
</dbReference>
<keyword evidence="2" id="KW-1185">Reference proteome</keyword>
<proteinExistence type="predicted"/>
<organism evidence="1 2">
    <name type="scientific">Vespula maculifrons</name>
    <name type="common">Eastern yellow jacket</name>
    <name type="synonym">Wasp</name>
    <dbReference type="NCBI Taxonomy" id="7453"/>
    <lineage>
        <taxon>Eukaryota</taxon>
        <taxon>Metazoa</taxon>
        <taxon>Ecdysozoa</taxon>
        <taxon>Arthropoda</taxon>
        <taxon>Hexapoda</taxon>
        <taxon>Insecta</taxon>
        <taxon>Pterygota</taxon>
        <taxon>Neoptera</taxon>
        <taxon>Endopterygota</taxon>
        <taxon>Hymenoptera</taxon>
        <taxon>Apocrita</taxon>
        <taxon>Aculeata</taxon>
        <taxon>Vespoidea</taxon>
        <taxon>Vespidae</taxon>
        <taxon>Vespinae</taxon>
        <taxon>Vespula</taxon>
    </lineage>
</organism>